<dbReference type="Gene3D" id="3.40.47.10">
    <property type="match status" value="3"/>
</dbReference>
<dbReference type="InterPro" id="IPR001227">
    <property type="entry name" value="Ac_transferase_dom_sf"/>
</dbReference>
<evidence type="ECO:0000313" key="5">
    <source>
        <dbReference type="EMBL" id="SPF79482.1"/>
    </source>
</evidence>
<accession>A0A2R8ATU0</accession>
<feature type="domain" description="Ketosynthase family 3 (KS3)" evidence="4">
    <location>
        <begin position="10"/>
        <end position="678"/>
    </location>
</feature>
<dbReference type="SMART" id="SM00825">
    <property type="entry name" value="PKS_KS"/>
    <property type="match status" value="1"/>
</dbReference>
<keyword evidence="1" id="KW-0596">Phosphopantetheine</keyword>
<evidence type="ECO:0000259" key="4">
    <source>
        <dbReference type="PROSITE" id="PS52004"/>
    </source>
</evidence>
<dbReference type="Gene3D" id="3.30.70.3290">
    <property type="match status" value="1"/>
</dbReference>
<evidence type="ECO:0000256" key="1">
    <source>
        <dbReference type="ARBA" id="ARBA00022450"/>
    </source>
</evidence>
<dbReference type="InterPro" id="IPR036291">
    <property type="entry name" value="NAD(P)-bd_dom_sf"/>
</dbReference>
<evidence type="ECO:0000256" key="2">
    <source>
        <dbReference type="ARBA" id="ARBA00022553"/>
    </source>
</evidence>
<dbReference type="OrthoDB" id="9778690at2"/>
<dbReference type="InterPro" id="IPR013968">
    <property type="entry name" value="PKS_KR"/>
</dbReference>
<dbReference type="Pfam" id="PF22621">
    <property type="entry name" value="CurL-like_PKS_C"/>
    <property type="match status" value="1"/>
</dbReference>
<organism evidence="5 6">
    <name type="scientific">Pseudoprimorskyibacter insulae</name>
    <dbReference type="NCBI Taxonomy" id="1695997"/>
    <lineage>
        <taxon>Bacteria</taxon>
        <taxon>Pseudomonadati</taxon>
        <taxon>Pseudomonadota</taxon>
        <taxon>Alphaproteobacteria</taxon>
        <taxon>Rhodobacterales</taxon>
        <taxon>Paracoccaceae</taxon>
        <taxon>Pseudoprimorskyibacter</taxon>
    </lineage>
</organism>
<dbReference type="GO" id="GO:0006633">
    <property type="term" value="P:fatty acid biosynthetic process"/>
    <property type="evidence" value="ECO:0007669"/>
    <property type="project" value="TreeGrafter"/>
</dbReference>
<dbReference type="InterPro" id="IPR016039">
    <property type="entry name" value="Thiolase-like"/>
</dbReference>
<dbReference type="PANTHER" id="PTHR43775:SF37">
    <property type="entry name" value="SI:DKEY-61P9.11"/>
    <property type="match status" value="1"/>
</dbReference>
<evidence type="ECO:0000256" key="3">
    <source>
        <dbReference type="ARBA" id="ARBA00022679"/>
    </source>
</evidence>
<dbReference type="PANTHER" id="PTHR43775">
    <property type="entry name" value="FATTY ACID SYNTHASE"/>
    <property type="match status" value="1"/>
</dbReference>
<keyword evidence="2" id="KW-0597">Phosphoprotein</keyword>
<dbReference type="RefSeq" id="WP_108885355.1">
    <property type="nucleotide sequence ID" value="NZ_OMOJ01000002.1"/>
</dbReference>
<dbReference type="Pfam" id="PF08659">
    <property type="entry name" value="KR"/>
    <property type="match status" value="1"/>
</dbReference>
<dbReference type="InterPro" id="IPR016035">
    <property type="entry name" value="Acyl_Trfase/lysoPLipase"/>
</dbReference>
<dbReference type="InterPro" id="IPR050091">
    <property type="entry name" value="PKS_NRPS_Biosynth_Enz"/>
</dbReference>
<dbReference type="AlphaFoldDB" id="A0A2R8ATU0"/>
<dbReference type="InterPro" id="IPR049490">
    <property type="entry name" value="C883_1060-like_KR_N"/>
</dbReference>
<dbReference type="GO" id="GO:0004315">
    <property type="term" value="F:3-oxoacyl-[acyl-carrier-protein] synthase activity"/>
    <property type="evidence" value="ECO:0007669"/>
    <property type="project" value="UniProtKB-EC"/>
</dbReference>
<dbReference type="Gene3D" id="3.30.70.250">
    <property type="entry name" value="Malonyl-CoA ACP transacylase, ACP-binding"/>
    <property type="match status" value="1"/>
</dbReference>
<dbReference type="Pfam" id="PF21394">
    <property type="entry name" value="Beta-ketacyl_N"/>
    <property type="match status" value="1"/>
</dbReference>
<dbReference type="SUPFAM" id="SSF51735">
    <property type="entry name" value="NAD(P)-binding Rossmann-fold domains"/>
    <property type="match status" value="2"/>
</dbReference>
<dbReference type="InterPro" id="IPR020841">
    <property type="entry name" value="PKS_Beta-ketoAc_synthase_dom"/>
</dbReference>
<gene>
    <name evidence="5" type="primary">ppsE</name>
    <name evidence="5" type="ORF">PRI8871_01278</name>
</gene>
<protein>
    <submittedName>
        <fullName evidence="5">Phthiocerol/phenolphthiocerol synthesis polyketide synthase type I PpsE</fullName>
        <ecNumber evidence="5">2.3.1.41</ecNumber>
    </submittedName>
</protein>
<name>A0A2R8ATU0_9RHOB</name>
<dbReference type="InterPro" id="IPR014043">
    <property type="entry name" value="Acyl_transferase_dom"/>
</dbReference>
<reference evidence="6" key="1">
    <citation type="submission" date="2018-03" db="EMBL/GenBank/DDBJ databases">
        <authorList>
            <person name="Rodrigo-Torres L."/>
            <person name="Arahal R. D."/>
            <person name="Lucena T."/>
        </authorList>
    </citation>
    <scope>NUCLEOTIDE SEQUENCE [LARGE SCALE GENOMIC DNA]</scope>
    <source>
        <strain evidence="6">CECT 8871</strain>
    </source>
</reference>
<keyword evidence="3 5" id="KW-0808">Transferase</keyword>
<dbReference type="SUPFAM" id="SSF52151">
    <property type="entry name" value="FabD/lysophospholipase-like"/>
    <property type="match status" value="1"/>
</dbReference>
<dbReference type="Pfam" id="PF00109">
    <property type="entry name" value="ketoacyl-synt"/>
    <property type="match status" value="1"/>
</dbReference>
<dbReference type="InterPro" id="IPR057326">
    <property type="entry name" value="KR_dom"/>
</dbReference>
<dbReference type="Gene3D" id="3.40.366.10">
    <property type="entry name" value="Malonyl-Coenzyme A Acyl Carrier Protein, domain 2"/>
    <property type="match status" value="1"/>
</dbReference>
<keyword evidence="5" id="KW-0012">Acyltransferase</keyword>
<dbReference type="SMART" id="SM00827">
    <property type="entry name" value="PKS_AT"/>
    <property type="match status" value="1"/>
</dbReference>
<dbReference type="Proteomes" id="UP000244904">
    <property type="component" value="Unassembled WGS sequence"/>
</dbReference>
<dbReference type="SMART" id="SM00822">
    <property type="entry name" value="PKS_KR"/>
    <property type="match status" value="1"/>
</dbReference>
<dbReference type="InterPro" id="IPR014030">
    <property type="entry name" value="Ketoacyl_synth_N"/>
</dbReference>
<keyword evidence="6" id="KW-1185">Reference proteome</keyword>
<dbReference type="Pfam" id="PF00698">
    <property type="entry name" value="Acyl_transf_1"/>
    <property type="match status" value="1"/>
</dbReference>
<dbReference type="CDD" id="cd00833">
    <property type="entry name" value="PKS"/>
    <property type="match status" value="1"/>
</dbReference>
<proteinExistence type="predicted"/>
<dbReference type="SUPFAM" id="SSF53901">
    <property type="entry name" value="Thiolase-like"/>
    <property type="match status" value="2"/>
</dbReference>
<dbReference type="Gene3D" id="3.40.50.720">
    <property type="entry name" value="NAD(P)-binding Rossmann-like Domain"/>
    <property type="match status" value="1"/>
</dbReference>
<evidence type="ECO:0000313" key="6">
    <source>
        <dbReference type="Proteomes" id="UP000244904"/>
    </source>
</evidence>
<dbReference type="GO" id="GO:0004312">
    <property type="term" value="F:fatty acid synthase activity"/>
    <property type="evidence" value="ECO:0007669"/>
    <property type="project" value="TreeGrafter"/>
</dbReference>
<dbReference type="PROSITE" id="PS52004">
    <property type="entry name" value="KS3_2"/>
    <property type="match status" value="1"/>
</dbReference>
<dbReference type="EMBL" id="OMOJ01000002">
    <property type="protein sequence ID" value="SPF79482.1"/>
    <property type="molecule type" value="Genomic_DNA"/>
</dbReference>
<sequence>MIVDQNSWKECDIAVVGLSARLPGVSSLEAFWTALSEGKSFLRPAANGNLSAPLDGFEQFDPAFFGISTDDAALMDPQHRQMLEVAWQALESAGHMPESFDGSIGIFAGCGPNTYLEKNLASNAALLANNGQTDLRRVGNDTDFLVARLAQFLGATGPTVGVQALDATSLAAVHFACTALQDGACDMALCGGVDIDPALTTAGKGAGAGAVVLRRLADAVQDGDQIWGVIKGSTLSRGIAVTPSDIGYIELQGGTADLPNGIVSSTLGDMFGDLGAAAGVAGLIKSCLALHHGAFPIAETPAWEASGKRSAMVQTVGREGEHARVLLEQAPARPAATPPCWNHHLLTLSGRDEAALHENAQRLADYLRANPQADLADVAQTLISGRRAFDLRLAIVADSADQAIEALAAPTGLTTTMHAPETIFVFPGDLAGGLTVANELNQREPIYADTVKRGLAHLSKLTGTKMKTLPSAQDCPEALRLPLAVLTEVAAARMWMGWGIAPVNMIGHGVGELSAACIAGVMSLETALALALAQASCTADQGMARCRVGMTPGALRDRLPDGIDLSAINSIASCDVIGQADAIAKLAQDLNAEGIEVASNLTATGHSTRWATTKLATAIKGAPLAAAMIPMVSGQTGQLLTPAQATDPAYWATRINAPVQFANALGLVAKDNALLLTVGSGTDLADFAAAHPALRPTQAIAGFGAEGPADAQILGTLGQIWAVGGTFDKGQLWDDTTRNRVNLPTYAFRHAPFLIERQEAEQAAAATELLRIDAPDATAWRPVWRPRTAPVEVDLTRDAADLEPQTWLMFLDEAGVGAACCARLRDMGHTVIEVHVGDLYSRTGDLSYLVAPEHGLETYDNLLRDALSRGLVPSRIGHFWMITESEDSRPGSSFFHRIEEQGFYALFYLAQAMVRQGLPVPVQITSFSNGAVRVHDEALPYPAKAMITGPIGVIPRELPQVTAAHLDIELPEPPKESIWNRTKAGIAYQAQRTTLIDALLEELLSEPHNGIAALRGPRRYEQSLRSVKLPEAPQSDAPQTVLIAGGFGRIGYALAQDFAARGANLVLLSKSAMPERDAWDTVTAPALKRRIEMVRQLENAGATVQVYNADLANPVALQQAADAATRSFGRINGVIHAAGTTRKGPIGQLTAGAAETVFAPKVLGQQTLDTVFPDGSVDWIGLCGSVDVFTAAAGHVDRIAADAYLNA</sequence>
<dbReference type="EC" id="2.3.1.41" evidence="5"/>